<dbReference type="GO" id="GO:0003899">
    <property type="term" value="F:DNA-directed RNA polymerase activity"/>
    <property type="evidence" value="ECO:0007669"/>
    <property type="project" value="UniProtKB-EC"/>
</dbReference>
<evidence type="ECO:0000256" key="8">
    <source>
        <dbReference type="ARBA" id="ARBA00048552"/>
    </source>
</evidence>
<dbReference type="InterPro" id="IPR000722">
    <property type="entry name" value="RNA_pol_asu"/>
</dbReference>
<evidence type="ECO:0000256" key="1">
    <source>
        <dbReference type="ARBA" id="ARBA00004026"/>
    </source>
</evidence>
<evidence type="ECO:0000259" key="11">
    <source>
        <dbReference type="SMART" id="SM00663"/>
    </source>
</evidence>
<reference evidence="12" key="1">
    <citation type="submission" date="2021-04" db="EMBL/GenBank/DDBJ databases">
        <title>Genomic features of Candidatus Phytoplasma meliae isolate ChTYXIII (1SrXIII-G).</title>
        <authorList>
            <person name="Fernandez F.D."/>
            <person name="Conci L.R."/>
        </authorList>
    </citation>
    <scope>NUCLEOTIDE SEQUENCE [LARGE SCALE GENOMIC DNA]</scope>
    <source>
        <strain evidence="12">ChTYXIII-Mo</strain>
    </source>
</reference>
<dbReference type="InterPro" id="IPR007083">
    <property type="entry name" value="RNA_pol_Rpb1_4"/>
</dbReference>
<dbReference type="InterPro" id="IPR038120">
    <property type="entry name" value="Rpb1_funnel_sf"/>
</dbReference>
<dbReference type="GO" id="GO:0000428">
    <property type="term" value="C:DNA-directed RNA polymerase complex"/>
    <property type="evidence" value="ECO:0007669"/>
    <property type="project" value="UniProtKB-KW"/>
</dbReference>
<keyword evidence="5 9" id="KW-0548">Nucleotidyltransferase</keyword>
<dbReference type="Pfam" id="PF05000">
    <property type="entry name" value="RNA_pol_Rpb1_4"/>
    <property type="match status" value="1"/>
</dbReference>
<evidence type="ECO:0000313" key="12">
    <source>
        <dbReference type="EMBL" id="MBP5836024.1"/>
    </source>
</evidence>
<dbReference type="InterPro" id="IPR044893">
    <property type="entry name" value="RNA_pol_Rpb1_clamp_domain"/>
</dbReference>
<dbReference type="SMART" id="SM00663">
    <property type="entry name" value="RPOLA_N"/>
    <property type="match status" value="1"/>
</dbReference>
<dbReference type="Pfam" id="PF04998">
    <property type="entry name" value="RNA_pol_Rpb1_5"/>
    <property type="match status" value="1"/>
</dbReference>
<keyword evidence="13" id="KW-1185">Reference proteome</keyword>
<dbReference type="InterPro" id="IPR045867">
    <property type="entry name" value="DNA-dir_RpoC_beta_prime"/>
</dbReference>
<keyword evidence="7 9" id="KW-0804">Transcription</keyword>
<keyword evidence="9" id="KW-0460">Magnesium</keyword>
<dbReference type="InterPro" id="IPR012754">
    <property type="entry name" value="DNA-dir_RpoC_beta_prime_bact"/>
</dbReference>
<feature type="binding site" evidence="9">
    <location>
        <position position="215"/>
    </location>
    <ligand>
        <name>Zn(2+)</name>
        <dbReference type="ChEBI" id="CHEBI:29105"/>
        <label>1</label>
    </ligand>
</feature>
<dbReference type="Gene3D" id="1.10.132.30">
    <property type="match status" value="1"/>
</dbReference>
<accession>A0ABS5CYH8</accession>
<dbReference type="SUPFAM" id="SSF64484">
    <property type="entry name" value="beta and beta-prime subunits of DNA dependent RNA-polymerase"/>
    <property type="match status" value="1"/>
</dbReference>
<dbReference type="Proteomes" id="UP001195571">
    <property type="component" value="Unassembled WGS sequence"/>
</dbReference>
<dbReference type="Gene3D" id="2.40.40.20">
    <property type="match status" value="1"/>
</dbReference>
<gene>
    <name evidence="9 12" type="primary">rpoC</name>
    <name evidence="12" type="ORF">CHTY_002160</name>
</gene>
<dbReference type="InterPro" id="IPR042102">
    <property type="entry name" value="RNA_pol_Rpb1_3_sf"/>
</dbReference>
<comment type="caution">
    <text evidence="9">Lacks conserved residue(s) required for the propagation of feature annotation.</text>
</comment>
<proteinExistence type="inferred from homology"/>
<dbReference type="Gene3D" id="1.10.274.100">
    <property type="entry name" value="RNA polymerase Rpb1, domain 3"/>
    <property type="match status" value="1"/>
</dbReference>
<dbReference type="Gene3D" id="2.40.50.100">
    <property type="match status" value="1"/>
</dbReference>
<feature type="binding site" evidence="9">
    <location>
        <position position="593"/>
    </location>
    <ligand>
        <name>Mg(2+)</name>
        <dbReference type="ChEBI" id="CHEBI:18420"/>
    </ligand>
</feature>
<evidence type="ECO:0000256" key="2">
    <source>
        <dbReference type="ARBA" id="ARBA00006460"/>
    </source>
</evidence>
<dbReference type="HAMAP" id="MF_01322">
    <property type="entry name" value="RNApol_bact_RpoC"/>
    <property type="match status" value="1"/>
</dbReference>
<dbReference type="CDD" id="cd01609">
    <property type="entry name" value="RNAP_beta'_N"/>
    <property type="match status" value="1"/>
</dbReference>
<evidence type="ECO:0000256" key="10">
    <source>
        <dbReference type="RuleBase" id="RU004279"/>
    </source>
</evidence>
<dbReference type="NCBIfam" id="TIGR02386">
    <property type="entry name" value="rpoC_TIGR"/>
    <property type="match status" value="1"/>
</dbReference>
<dbReference type="InterPro" id="IPR006592">
    <property type="entry name" value="RNA_pol_N"/>
</dbReference>
<protein>
    <recommendedName>
        <fullName evidence="9">DNA-directed RNA polymerase subunit beta'</fullName>
        <shortName evidence="9">RNAP subunit beta'</shortName>
        <ecNumber evidence="9">2.7.7.6</ecNumber>
    </recommendedName>
    <alternativeName>
        <fullName evidence="9">RNA polymerase subunit beta'</fullName>
    </alternativeName>
    <alternativeName>
        <fullName evidence="9">Transcriptase subunit beta'</fullName>
    </alternativeName>
</protein>
<evidence type="ECO:0000256" key="4">
    <source>
        <dbReference type="ARBA" id="ARBA00022679"/>
    </source>
</evidence>
<keyword evidence="3 9" id="KW-0240">DNA-directed RNA polymerase</keyword>
<feature type="binding site" evidence="9">
    <location>
        <position position="218"/>
    </location>
    <ligand>
        <name>Zn(2+)</name>
        <dbReference type="ChEBI" id="CHEBI:29105"/>
        <label>1</label>
    </ligand>
</feature>
<dbReference type="Pfam" id="PF04983">
    <property type="entry name" value="RNA_pol_Rpb1_3"/>
    <property type="match status" value="1"/>
</dbReference>
<dbReference type="PANTHER" id="PTHR19376">
    <property type="entry name" value="DNA-DIRECTED RNA POLYMERASE"/>
    <property type="match status" value="1"/>
</dbReference>
<dbReference type="PANTHER" id="PTHR19376:SF54">
    <property type="entry name" value="DNA-DIRECTED RNA POLYMERASE SUBUNIT BETA"/>
    <property type="match status" value="1"/>
</dbReference>
<sequence length="1359" mass="155009">MSDTQLFRPLHTLKLAPPILEKLKLSGINALEDFNTFSLEELRVLLQETFLEILPILKQFALPRDLKNLNLNKNMMEQFSFLQIKDFEQLLHTPVSILTKSFESDPVSLKQLHDLFDLYNHIPPVVDEKPIPKTSLFLSDKEYGSRDYDYFKIRLASPDEIRQWSYGEVTSCETINYRSYKPEAGGLFCQKIFGPVVDFQCACSKKQVSNKSQFCNKCGVEFTETKVRRERMGHIELQAPIVHTWYLNSSPSRLAILLNIKAKDLEKIVYYVSYVVIDPGKTSFKEKEIITETQYTEALYLWGPNSFVALTGAEAVRKLLENLDLAKTIKILRKTLSEVSKQKRENVIKRLEIIESFHQSDNKPEWMVMDVISVLPPGLRPMVPLDGGRFATTEVNDLYRRILNRNNRLKKQMMQKAPRLIIKNEKRMLQEAVDCLFDSDKNLKKNINNVEKNRPLKSLSEMLRGKQGRFRQNLLGKRVDYSGRSVIIVGPDLKMHQCGVPREMAIILFKPFILKKLQETKGIDKKNANSIYEKMNEEVWNTLEEVVKEHPVLLNRAPTLHRLGIQAFDPKLIDGKAIRLHPLVTSAFNADFDGDQMAIYVPLSLEAQAEARLLMLVSNNILDPKNGSPVVTPSQDMVLGNYYLTIEEKKDRILQGYNASQRNLEYQEKHRNEGKFFVDINEAKIAYQNKEIDLHTRIFIKPQSINLTFTEEQKKKYLMTTLGKLIFNAILPVNFPYINEPTQFNLYVKTPDQYFLNPGTNPQQFLKKLPVPKPFNKKFLSMIIACFFKQMKITETSKMLDHIKNLGFKYSTIAGITVSFADINTYSGKEKLLEIVEKRNIQIENWYHQGFLTDVERRRLVINEWKVIRDQIQEGLMKEFQQDNHIFMMSESGARGSASNFTQLAGMRGLMNNPKGEIIEVPVKASFREGLKVSEFFISTHGARKGSTDTALKTAESGYLTRRLVDVTQDIVVIKEDCGSDRSFMVEPMMSDGKEIVSLKTRIIGRFASRDIYHPKTHETIVLRNELITEEKSQAIIDAKIKKVPIRSALTCNCEYGICAKDYGINLATNKLVEIGEAVGVIAAQSIGEPGTQLTMRTFHTGGVASASDITQGLPRIEELFEVRKPKGKALISEFKGKVKKINHPRSQHPEIVIVPENDVQNEQLYVLDANVDILVSKNNDVYPGQKLTSGSVDLKELLRVAGTIETQKYILEEVQKVYRAQNVFISDKHIEIIIHQMFKQVLILDEGDTQLLPGTEISINNFKKANLEMLKEQKRLALAKPIILGITRSSLRSDSLLSAASFQETTKILIDAAIKGKVDHLYGLKENVIIGGLIPAGTGILETTDFEYPKKTPPKDEN</sequence>
<feature type="domain" description="RNA polymerase N-terminal" evidence="11">
    <location>
        <begin position="365"/>
        <end position="645"/>
    </location>
</feature>
<comment type="catalytic activity">
    <reaction evidence="8 9 10">
        <text>RNA(n) + a ribonucleoside 5'-triphosphate = RNA(n+1) + diphosphate</text>
        <dbReference type="Rhea" id="RHEA:21248"/>
        <dbReference type="Rhea" id="RHEA-COMP:14527"/>
        <dbReference type="Rhea" id="RHEA-COMP:17342"/>
        <dbReference type="ChEBI" id="CHEBI:33019"/>
        <dbReference type="ChEBI" id="CHEBI:61557"/>
        <dbReference type="ChEBI" id="CHEBI:140395"/>
        <dbReference type="EC" id="2.7.7.6"/>
    </reaction>
</comment>
<keyword evidence="9" id="KW-0862">Zinc</keyword>
<dbReference type="Pfam" id="PF04997">
    <property type="entry name" value="RNA_pol_Rpb1_1"/>
    <property type="match status" value="1"/>
</dbReference>
<dbReference type="RefSeq" id="WP_203552288.1">
    <property type="nucleotide sequence ID" value="NZ_JACAOD020000008.1"/>
</dbReference>
<dbReference type="InterPro" id="IPR007080">
    <property type="entry name" value="RNA_pol_Rpb1_1"/>
</dbReference>
<keyword evidence="4 9" id="KW-0808">Transferase</keyword>
<evidence type="ECO:0000313" key="13">
    <source>
        <dbReference type="Proteomes" id="UP001195571"/>
    </source>
</evidence>
<comment type="cofactor">
    <cofactor evidence="9">
        <name>Mg(2+)</name>
        <dbReference type="ChEBI" id="CHEBI:18420"/>
    </cofactor>
    <text evidence="9">Binds 1 Mg(2+) ion per subunit.</text>
</comment>
<comment type="function">
    <text evidence="1 9 10">DNA-dependent RNA polymerase catalyzes the transcription of DNA into RNA using the four ribonucleoside triphosphates as substrates.</text>
</comment>
<comment type="similarity">
    <text evidence="2 9 10">Belongs to the RNA polymerase beta' chain family.</text>
</comment>
<organism evidence="12 13">
    <name type="scientific">Candidatus Phytoplasma meliae</name>
    <dbReference type="NCBI Taxonomy" id="1848402"/>
    <lineage>
        <taxon>Bacteria</taxon>
        <taxon>Bacillati</taxon>
        <taxon>Mycoplasmatota</taxon>
        <taxon>Mollicutes</taxon>
        <taxon>Acholeplasmatales</taxon>
        <taxon>Acholeplasmataceae</taxon>
        <taxon>Candidatus Phytoplasma</taxon>
        <taxon>16SrXIII (Mexican periwinkle virescence group)</taxon>
    </lineage>
</organism>
<feature type="binding site" evidence="9">
    <location>
        <position position="201"/>
    </location>
    <ligand>
        <name>Zn(2+)</name>
        <dbReference type="ChEBI" id="CHEBI:29105"/>
        <label>1</label>
    </ligand>
</feature>
<evidence type="ECO:0000256" key="5">
    <source>
        <dbReference type="ARBA" id="ARBA00022695"/>
    </source>
</evidence>
<dbReference type="InterPro" id="IPR007081">
    <property type="entry name" value="RNA_pol_Rpb1_5"/>
</dbReference>
<dbReference type="EMBL" id="JACAOD020000008">
    <property type="protein sequence ID" value="MBP5836024.1"/>
    <property type="molecule type" value="Genomic_DNA"/>
</dbReference>
<evidence type="ECO:0000256" key="6">
    <source>
        <dbReference type="ARBA" id="ARBA00022723"/>
    </source>
</evidence>
<feature type="binding site" evidence="9">
    <location>
        <position position="591"/>
    </location>
    <ligand>
        <name>Mg(2+)</name>
        <dbReference type="ChEBI" id="CHEBI:18420"/>
    </ligand>
</feature>
<evidence type="ECO:0000256" key="7">
    <source>
        <dbReference type="ARBA" id="ARBA00023163"/>
    </source>
</evidence>
<comment type="subunit">
    <text evidence="9">The RNAP catalytic core consists of 2 alpha, 1 beta, 1 beta' and 1 omega subunit. When a sigma factor is associated with the core the holoenzyme is formed, which can initiate transcription.</text>
</comment>
<evidence type="ECO:0000256" key="3">
    <source>
        <dbReference type="ARBA" id="ARBA00022478"/>
    </source>
</evidence>
<dbReference type="Pfam" id="PF00623">
    <property type="entry name" value="RNA_pol_Rpb1_2"/>
    <property type="match status" value="1"/>
</dbReference>
<dbReference type="Gene3D" id="1.10.150.390">
    <property type="match status" value="1"/>
</dbReference>
<dbReference type="Gene3D" id="1.10.40.90">
    <property type="match status" value="1"/>
</dbReference>
<keyword evidence="6 9" id="KW-0479">Metal-binding</keyword>
<dbReference type="InterPro" id="IPR007066">
    <property type="entry name" value="RNA_pol_Rpb1_3"/>
</dbReference>
<comment type="caution">
    <text evidence="12">The sequence shown here is derived from an EMBL/GenBank/DDBJ whole genome shotgun (WGS) entry which is preliminary data.</text>
</comment>
<name>A0ABS5CYH8_9MOLU</name>
<dbReference type="Gene3D" id="4.10.860.120">
    <property type="entry name" value="RNA polymerase II, clamp domain"/>
    <property type="match status" value="1"/>
</dbReference>
<dbReference type="Gene3D" id="1.10.1790.20">
    <property type="match status" value="1"/>
</dbReference>
<feature type="binding site" evidence="9">
    <location>
        <position position="595"/>
    </location>
    <ligand>
        <name>Mg(2+)</name>
        <dbReference type="ChEBI" id="CHEBI:18420"/>
    </ligand>
</feature>
<dbReference type="EC" id="2.7.7.6" evidence="9"/>
<evidence type="ECO:0000256" key="9">
    <source>
        <dbReference type="HAMAP-Rule" id="MF_01322"/>
    </source>
</evidence>
<dbReference type="CDD" id="cd02655">
    <property type="entry name" value="RNAP_beta'_C"/>
    <property type="match status" value="1"/>
</dbReference>
<feature type="binding site" evidence="9">
    <location>
        <position position="203"/>
    </location>
    <ligand>
        <name>Zn(2+)</name>
        <dbReference type="ChEBI" id="CHEBI:29105"/>
        <label>1</label>
    </ligand>
</feature>